<comment type="similarity">
    <text evidence="1 5">Belongs to the MreC family.</text>
</comment>
<evidence type="ECO:0000256" key="5">
    <source>
        <dbReference type="PIRNR" id="PIRNR038471"/>
    </source>
</evidence>
<feature type="region of interest" description="Disordered" evidence="7">
    <location>
        <begin position="282"/>
        <end position="330"/>
    </location>
</feature>
<dbReference type="Proteomes" id="UP000886817">
    <property type="component" value="Unassembled WGS sequence"/>
</dbReference>
<sequence>MKKKPRFHLKSKHILALMTFFCISLIVSAFFMGLSTNGLRETAGYVIIPFEKSINAIGGWLLEIQQDFQSKEELQAENEALQEKVDTLTAENNSLIQQQGELERLKELYELDQEYAQYPKVMANVISKDPGNWYDTFVIDKGTADGVQVDSNVLAGQGLAGIVIEANEHWSTVRSIIDDSSNVSAMTTSTSDTCVVQGNLQLIDEGKLHFEQLYDEEDIIQVGERLVTSHISDKYLEGIFIGYISEISYDDNNLTKTGTLVTPVDFGHLREVLVITTLKQDVSDSGADSGEQNTDSAADAAESTDSSAESTDAQNGDSTGAAGSEDTNEE</sequence>
<keyword evidence="6" id="KW-0175">Coiled coil</keyword>
<dbReference type="PANTHER" id="PTHR34138:SF1">
    <property type="entry name" value="CELL SHAPE-DETERMINING PROTEIN MREC"/>
    <property type="match status" value="1"/>
</dbReference>
<feature type="coiled-coil region" evidence="6">
    <location>
        <begin position="64"/>
        <end position="108"/>
    </location>
</feature>
<evidence type="ECO:0000259" key="8">
    <source>
        <dbReference type="Pfam" id="PF04085"/>
    </source>
</evidence>
<dbReference type="EMBL" id="DXEX01000069">
    <property type="protein sequence ID" value="HIX58642.1"/>
    <property type="molecule type" value="Genomic_DNA"/>
</dbReference>
<dbReference type="Pfam" id="PF04085">
    <property type="entry name" value="MreC"/>
    <property type="match status" value="1"/>
</dbReference>
<evidence type="ECO:0000256" key="7">
    <source>
        <dbReference type="SAM" id="MobiDB-lite"/>
    </source>
</evidence>
<protein>
    <recommendedName>
        <fullName evidence="2 5">Cell shape-determining protein MreC</fullName>
    </recommendedName>
    <alternativeName>
        <fullName evidence="4 5">Cell shape protein MreC</fullName>
    </alternativeName>
</protein>
<reference evidence="9" key="2">
    <citation type="submission" date="2021-04" db="EMBL/GenBank/DDBJ databases">
        <authorList>
            <person name="Gilroy R."/>
        </authorList>
    </citation>
    <scope>NUCLEOTIDE SEQUENCE</scope>
    <source>
        <strain evidence="9">ChiSjej1B19-8411</strain>
    </source>
</reference>
<dbReference type="Gene3D" id="2.40.10.340">
    <property type="entry name" value="Rod shape-determining protein MreC, domain 1"/>
    <property type="match status" value="1"/>
</dbReference>
<feature type="compositionally biased region" description="Low complexity" evidence="7">
    <location>
        <begin position="294"/>
        <end position="313"/>
    </location>
</feature>
<gene>
    <name evidence="9" type="primary">mreC</name>
    <name evidence="9" type="ORF">IAA45_02875</name>
</gene>
<evidence type="ECO:0000313" key="10">
    <source>
        <dbReference type="Proteomes" id="UP000886817"/>
    </source>
</evidence>
<keyword evidence="3 5" id="KW-0133">Cell shape</keyword>
<dbReference type="PIRSF" id="PIRSF038471">
    <property type="entry name" value="MreC"/>
    <property type="match status" value="1"/>
</dbReference>
<feature type="domain" description="Rod shape-determining protein MreC beta-barrel core" evidence="8">
    <location>
        <begin position="125"/>
        <end position="275"/>
    </location>
</feature>
<comment type="caution">
    <text evidence="9">The sequence shown here is derived from an EMBL/GenBank/DDBJ whole genome shotgun (WGS) entry which is preliminary data.</text>
</comment>
<evidence type="ECO:0000256" key="4">
    <source>
        <dbReference type="ARBA" id="ARBA00032089"/>
    </source>
</evidence>
<dbReference type="InterPro" id="IPR042175">
    <property type="entry name" value="Cell/Rod_MreC_2"/>
</dbReference>
<evidence type="ECO:0000313" key="9">
    <source>
        <dbReference type="EMBL" id="HIX58642.1"/>
    </source>
</evidence>
<evidence type="ECO:0000256" key="1">
    <source>
        <dbReference type="ARBA" id="ARBA00009369"/>
    </source>
</evidence>
<accession>A0A9D2B224</accession>
<dbReference type="GO" id="GO:0005886">
    <property type="term" value="C:plasma membrane"/>
    <property type="evidence" value="ECO:0007669"/>
    <property type="project" value="TreeGrafter"/>
</dbReference>
<dbReference type="AlphaFoldDB" id="A0A9D2B224"/>
<dbReference type="GO" id="GO:0008360">
    <property type="term" value="P:regulation of cell shape"/>
    <property type="evidence" value="ECO:0007669"/>
    <property type="project" value="UniProtKB-KW"/>
</dbReference>
<organism evidence="9 10">
    <name type="scientific">Candidatus Blautia gallistercoris</name>
    <dbReference type="NCBI Taxonomy" id="2838490"/>
    <lineage>
        <taxon>Bacteria</taxon>
        <taxon>Bacillati</taxon>
        <taxon>Bacillota</taxon>
        <taxon>Clostridia</taxon>
        <taxon>Lachnospirales</taxon>
        <taxon>Lachnospiraceae</taxon>
        <taxon>Blautia</taxon>
    </lineage>
</organism>
<name>A0A9D2B224_9FIRM</name>
<dbReference type="Gene3D" id="2.40.10.350">
    <property type="entry name" value="Rod shape-determining protein MreC, domain 2"/>
    <property type="match status" value="1"/>
</dbReference>
<comment type="function">
    <text evidence="5">Involved in formation and maintenance of cell shape.</text>
</comment>
<evidence type="ECO:0000256" key="3">
    <source>
        <dbReference type="ARBA" id="ARBA00022960"/>
    </source>
</evidence>
<dbReference type="NCBIfam" id="TIGR00219">
    <property type="entry name" value="mreC"/>
    <property type="match status" value="1"/>
</dbReference>
<dbReference type="PANTHER" id="PTHR34138">
    <property type="entry name" value="CELL SHAPE-DETERMINING PROTEIN MREC"/>
    <property type="match status" value="1"/>
</dbReference>
<reference evidence="9" key="1">
    <citation type="journal article" date="2021" name="PeerJ">
        <title>Extensive microbial diversity within the chicken gut microbiome revealed by metagenomics and culture.</title>
        <authorList>
            <person name="Gilroy R."/>
            <person name="Ravi A."/>
            <person name="Getino M."/>
            <person name="Pursley I."/>
            <person name="Horton D.L."/>
            <person name="Alikhan N.F."/>
            <person name="Baker D."/>
            <person name="Gharbi K."/>
            <person name="Hall N."/>
            <person name="Watson M."/>
            <person name="Adriaenssens E.M."/>
            <person name="Foster-Nyarko E."/>
            <person name="Jarju S."/>
            <person name="Secka A."/>
            <person name="Antonio M."/>
            <person name="Oren A."/>
            <person name="Chaudhuri R.R."/>
            <person name="La Ragione R."/>
            <person name="Hildebrand F."/>
            <person name="Pallen M.J."/>
        </authorList>
    </citation>
    <scope>NUCLEOTIDE SEQUENCE</scope>
    <source>
        <strain evidence="9">ChiSjej1B19-8411</strain>
    </source>
</reference>
<evidence type="ECO:0000256" key="2">
    <source>
        <dbReference type="ARBA" id="ARBA00013855"/>
    </source>
</evidence>
<dbReference type="InterPro" id="IPR007221">
    <property type="entry name" value="MreC"/>
</dbReference>
<dbReference type="InterPro" id="IPR055342">
    <property type="entry name" value="MreC_beta-barrel_core"/>
</dbReference>
<proteinExistence type="inferred from homology"/>
<evidence type="ECO:0000256" key="6">
    <source>
        <dbReference type="SAM" id="Coils"/>
    </source>
</evidence>
<dbReference type="InterPro" id="IPR042177">
    <property type="entry name" value="Cell/Rod_1"/>
</dbReference>